<protein>
    <submittedName>
        <fullName evidence="2">Uncharacterized protein</fullName>
    </submittedName>
</protein>
<reference evidence="2" key="2">
    <citation type="submission" date="2025-09" db="UniProtKB">
        <authorList>
            <consortium name="Ensembl"/>
        </authorList>
    </citation>
    <scope>IDENTIFICATION</scope>
</reference>
<keyword evidence="3" id="KW-1185">Reference proteome</keyword>
<accession>A0A8C8VL93</accession>
<evidence type="ECO:0000256" key="1">
    <source>
        <dbReference type="SAM" id="MobiDB-lite"/>
    </source>
</evidence>
<evidence type="ECO:0000313" key="2">
    <source>
        <dbReference type="Ensembl" id="ENSPCEP00000016339.1"/>
    </source>
</evidence>
<name>A0A8C8VL93_9SAUR</name>
<organism evidence="2 3">
    <name type="scientific">Pelusios castaneus</name>
    <name type="common">West African mud turtle</name>
    <dbReference type="NCBI Taxonomy" id="367368"/>
    <lineage>
        <taxon>Eukaryota</taxon>
        <taxon>Metazoa</taxon>
        <taxon>Chordata</taxon>
        <taxon>Craniata</taxon>
        <taxon>Vertebrata</taxon>
        <taxon>Euteleostomi</taxon>
        <taxon>Archelosauria</taxon>
        <taxon>Testudinata</taxon>
        <taxon>Testudines</taxon>
        <taxon>Pleurodira</taxon>
        <taxon>Pelomedusidae</taxon>
        <taxon>Pelusios</taxon>
    </lineage>
</organism>
<sequence>MGTASSEPEAAPGPFKVCKGWELPGREVGTPPTTLTGMSVRCVPAPPSRGTAVTSVSHPRAGCSIWGWLMLLLALQGGGFTAEISWARSWKSFVTSLGVTVSGLERALATRNVRQQRHLGEKLPRLVEKVVSEWPLPQFVSLFLPEFPVRPPMGQQQLKILGFVAKGSFGTVLKVLDCRRDKVFAMKVGAHLSPHWHCALLCFAGAMALSLAGGPQSGGTATRHPEAVQGGGQHPGTAALSGHTGGTGTRPLKVALTHSHV</sequence>
<feature type="region of interest" description="Disordered" evidence="1">
    <location>
        <begin position="214"/>
        <end position="251"/>
    </location>
</feature>
<dbReference type="Proteomes" id="UP000694393">
    <property type="component" value="Unplaced"/>
</dbReference>
<evidence type="ECO:0000313" key="3">
    <source>
        <dbReference type="Proteomes" id="UP000694393"/>
    </source>
</evidence>
<dbReference type="Ensembl" id="ENSPCET00000016911.1">
    <property type="protein sequence ID" value="ENSPCEP00000016339.1"/>
    <property type="gene ID" value="ENSPCEG00000012856.1"/>
</dbReference>
<proteinExistence type="predicted"/>
<dbReference type="AlphaFoldDB" id="A0A8C8VL93"/>
<reference evidence="2" key="1">
    <citation type="submission" date="2025-08" db="UniProtKB">
        <authorList>
            <consortium name="Ensembl"/>
        </authorList>
    </citation>
    <scope>IDENTIFICATION</scope>
</reference>